<gene>
    <name evidence="1" type="ORF">CSSPTR1EN2_LOCUS11851</name>
</gene>
<sequence>MSTLRSMIGSDAEPPSVQWSASVVSGDVVEVAKLMVLLIMLTLTACGLYHNRCRPRAVWSPASPSPSASTPPPTEAMGIPGAVQILNSIEGTLEDILTSVVSSDNNTMVPDSTISNMVVIEMPSLALPPA</sequence>
<dbReference type="EMBL" id="OZ019911">
    <property type="protein sequence ID" value="CAK9213661.1"/>
    <property type="molecule type" value="Genomic_DNA"/>
</dbReference>
<accession>A0ABP0U5X8</accession>
<keyword evidence="2" id="KW-1185">Reference proteome</keyword>
<reference evidence="1" key="1">
    <citation type="submission" date="2024-02" db="EMBL/GenBank/DDBJ databases">
        <authorList>
            <consortium name="ELIXIR-Norway"/>
            <consortium name="Elixir Norway"/>
        </authorList>
    </citation>
    <scope>NUCLEOTIDE SEQUENCE</scope>
</reference>
<evidence type="ECO:0000313" key="2">
    <source>
        <dbReference type="Proteomes" id="UP001497512"/>
    </source>
</evidence>
<evidence type="ECO:0000313" key="1">
    <source>
        <dbReference type="EMBL" id="CAK9213661.1"/>
    </source>
</evidence>
<protein>
    <submittedName>
        <fullName evidence="1">Uncharacterized protein</fullName>
    </submittedName>
</protein>
<dbReference type="Proteomes" id="UP001497512">
    <property type="component" value="Chromosome 19"/>
</dbReference>
<proteinExistence type="predicted"/>
<name>A0ABP0U5X8_9BRYO</name>
<organism evidence="1 2">
    <name type="scientific">Sphagnum troendelagicum</name>
    <dbReference type="NCBI Taxonomy" id="128251"/>
    <lineage>
        <taxon>Eukaryota</taxon>
        <taxon>Viridiplantae</taxon>
        <taxon>Streptophyta</taxon>
        <taxon>Embryophyta</taxon>
        <taxon>Bryophyta</taxon>
        <taxon>Sphagnophytina</taxon>
        <taxon>Sphagnopsida</taxon>
        <taxon>Sphagnales</taxon>
        <taxon>Sphagnaceae</taxon>
        <taxon>Sphagnum</taxon>
    </lineage>
</organism>